<keyword evidence="1" id="KW-0802">TPR repeat</keyword>
<accession>A0AA51NC88</accession>
<dbReference type="KEGG" id="msaa:QYS49_36555"/>
<dbReference type="RefSeq" id="WP_308347524.1">
    <property type="nucleotide sequence ID" value="NZ_CP129971.1"/>
</dbReference>
<feature type="domain" description="CHAT" evidence="2">
    <location>
        <begin position="582"/>
        <end position="851"/>
    </location>
</feature>
<reference evidence="3 4" key="1">
    <citation type="submission" date="2023-08" db="EMBL/GenBank/DDBJ databases">
        <title>Comparative genomics and taxonomic characterization of three novel marine species of genus Marivirga.</title>
        <authorList>
            <person name="Muhammad N."/>
            <person name="Kim S.-G."/>
        </authorList>
    </citation>
    <scope>NUCLEOTIDE SEQUENCE [LARGE SCALE GENOMIC DNA]</scope>
    <source>
        <strain evidence="3 4">BDSF4-3</strain>
    </source>
</reference>
<dbReference type="PANTHER" id="PTHR10098:SF108">
    <property type="entry name" value="TETRATRICOPEPTIDE REPEAT PROTEIN 28"/>
    <property type="match status" value="1"/>
</dbReference>
<dbReference type="Gene3D" id="1.25.40.10">
    <property type="entry name" value="Tetratricopeptide repeat domain"/>
    <property type="match status" value="2"/>
</dbReference>
<evidence type="ECO:0000256" key="1">
    <source>
        <dbReference type="PROSITE-ProRule" id="PRU00339"/>
    </source>
</evidence>
<dbReference type="InterPro" id="IPR024983">
    <property type="entry name" value="CHAT_dom"/>
</dbReference>
<evidence type="ECO:0000313" key="4">
    <source>
        <dbReference type="Proteomes" id="UP001230496"/>
    </source>
</evidence>
<dbReference type="Proteomes" id="UP001230496">
    <property type="component" value="Chromosome"/>
</dbReference>
<dbReference type="EMBL" id="CP129971">
    <property type="protein sequence ID" value="WMN10931.1"/>
    <property type="molecule type" value="Genomic_DNA"/>
</dbReference>
<dbReference type="InterPro" id="IPR011990">
    <property type="entry name" value="TPR-like_helical_dom_sf"/>
</dbReference>
<dbReference type="Pfam" id="PF13424">
    <property type="entry name" value="TPR_12"/>
    <property type="match status" value="2"/>
</dbReference>
<dbReference type="Pfam" id="PF12770">
    <property type="entry name" value="CHAT"/>
    <property type="match status" value="1"/>
</dbReference>
<keyword evidence="4" id="KW-1185">Reference proteome</keyword>
<organism evidence="3 4">
    <name type="scientific">Marivirga salinarum</name>
    <dbReference type="NCBI Taxonomy" id="3059078"/>
    <lineage>
        <taxon>Bacteria</taxon>
        <taxon>Pseudomonadati</taxon>
        <taxon>Bacteroidota</taxon>
        <taxon>Cytophagia</taxon>
        <taxon>Cytophagales</taxon>
        <taxon>Marivirgaceae</taxon>
        <taxon>Marivirga</taxon>
    </lineage>
</organism>
<proteinExistence type="predicted"/>
<evidence type="ECO:0000259" key="2">
    <source>
        <dbReference type="Pfam" id="PF12770"/>
    </source>
</evidence>
<name>A0AA51NC88_9BACT</name>
<dbReference type="PANTHER" id="PTHR10098">
    <property type="entry name" value="RAPSYN-RELATED"/>
    <property type="match status" value="1"/>
</dbReference>
<dbReference type="SMART" id="SM00028">
    <property type="entry name" value="TPR"/>
    <property type="match status" value="5"/>
</dbReference>
<feature type="repeat" description="TPR" evidence="1">
    <location>
        <begin position="261"/>
        <end position="294"/>
    </location>
</feature>
<protein>
    <submittedName>
        <fullName evidence="3">CHAT domain-containing tetratricopeptide repeat protein</fullName>
    </submittedName>
</protein>
<evidence type="ECO:0000313" key="3">
    <source>
        <dbReference type="EMBL" id="WMN10931.1"/>
    </source>
</evidence>
<dbReference type="InterPro" id="IPR019734">
    <property type="entry name" value="TPR_rpt"/>
</dbReference>
<gene>
    <name evidence="3" type="ORF">QYS49_36555</name>
</gene>
<dbReference type="PROSITE" id="PS50005">
    <property type="entry name" value="TPR"/>
    <property type="match status" value="2"/>
</dbReference>
<sequence>MLKYSIFLILFSISTFSFGQLLSEDYHKAISESRSNNIDQLINQVKSLESSLENRALIAELYFLKGRNDLAKDLLEQILNKESNSISKSSEIHARLLKNYGLLLWNAGKDDQALEYLRQSLKYYGQIEGIGKVNEADLFNNIGLVFSQTNDDEAIRNYEKALEIYETDVAKYLDKIIQISINISLVEVNQGNYVNALRLLNEALGKWNEAHQKGLPTEGFIKANIGAVYLNTDQFILAEDYFNEAKEIYQQNYGTRHSELANVFAQLSELKLKQQEYEESLSYIQRALKANSFKFEKLQFTSNPKADDVNNLDLQVVLLLRKASILENYYFGYSLKRDHLIFALDAIDLADELLVNMRASTNNKKDLLDLSALSAELYEDGQRISLQLDDVTLLGDKYIHKAFSYSEKSKSSMLYNAVIEAEAKSFARIPNELLEKEKSLTSQMAYLNNQISLESDQMELNYLRDRYFQVKSEFQKFINDLEKVYPDYFNLKHQNKEVEVTNIQEKLMLGEIIFEYSMAPKTNEIYLYTITKDDFSFNRIYFKDEIIKYIKAYRNTMVYNLPGSFKEISFSLFNYLFPKGIKGDINKLIIVPDGELSTIPFDALIQNEIKENDQAFYELDYLIQDYEINYAYSASLYNSQFNKEYVNESLLISPVEFGNEIPALPASEEEAEHFISWSEKQQIEVNALVKSSATEANFKKSDLESYRFIHLATHGTVNMESPDLSGVYFKQTENGGLSEDGILYVGEIYGLSINAELVVLSACETGLGKINRGEGVMGLGQAFAFSGADNLILSLWKVADNSTSFLMKSFYDNQLDVNKASFSSSLRKAKLDLINSDYSAPYYWAPFILWGK</sequence>
<feature type="repeat" description="TPR" evidence="1">
    <location>
        <begin position="136"/>
        <end position="168"/>
    </location>
</feature>
<dbReference type="SUPFAM" id="SSF48452">
    <property type="entry name" value="TPR-like"/>
    <property type="match status" value="1"/>
</dbReference>
<dbReference type="AlphaFoldDB" id="A0AA51NC88"/>